<keyword evidence="1" id="KW-0175">Coiled coil</keyword>
<sequence>MEDFDYTPLSSMRFQAQLGSEVKRMYKEGESVVRLSLARVTKVNYKYNTVEVMTTLHKNSTSKNPSDNGRYSARLPVVFGGRTPQGKVYGSNTIVTIGSLVLIGFLEGNKDHPIVLNIYGDADNQSMLTRTTMTGGDESDEAVQRELWQLFTLYPSMTYQNIDGRGNKEVTFSGKSFMYITDTDPGNEYVQDGAFDYADLPSSRYANGELIEPISPNSPTVLYVHQGIYDNHRVTFFLKSDGTLRVGSRHRNGKGITYQEMKTDGSFSIVQKQDTTNPEEISKKFSKFEISENGDVTIQSPDHKLTITKDGVLIDGKPIGSGGGGGDLEIIKDLQEQVKNVTTQVTMVNGKLDFKIDKVEIEIDLDTLRQEQQKVLDAIRAQLDSLSSALKAMKDYTLPAFEDGTVTADEKKKVNELLTAVGREKAKVDEKYSQTISDPFLPATHKDLLTVSKGVLDSRHQALLNTIEIVMLDGVITPDERIAVAQAFDGYEQAIAALDVSFKQAMDAILEARIKEAQENAMKYRDTEMRKIGSQITQLADSITAKVSSEQLSKQIEEVRSEMATKEEQKEIKDTAEKAQKDAEEALKKVPHRIMVGSTNGLIFRNGEIDSILYAKVYKGDDEVTSTIPTANFFWSRISDDESGDLQWNKDHVGVGSSFKISKDDVPQRATFECDVEVPSS</sequence>
<name>A0A0E3DF63_9CAUD</name>
<protein>
    <recommendedName>
        <fullName evidence="4">Tail fiber</fullName>
    </recommendedName>
</protein>
<evidence type="ECO:0000313" key="2">
    <source>
        <dbReference type="EMBL" id="AID17891.1"/>
    </source>
</evidence>
<gene>
    <name evidence="2" type="ORF">JBP901_gp179</name>
</gene>
<reference evidence="2 3" key="1">
    <citation type="journal article" date="2015" name="Arch. Virol.">
        <title>Complete genome sequence and phylogenetic position of the Bacillus cereus group phage JBP901.</title>
        <authorList>
            <person name="Asare P.T."/>
            <person name="Ryu S."/>
            <person name="Kim K.P."/>
        </authorList>
    </citation>
    <scope>NUCLEOTIDE SEQUENCE [LARGE SCALE GENOMIC DNA]</scope>
</reference>
<dbReference type="EMBL" id="KJ676859">
    <property type="protein sequence ID" value="AID17891.1"/>
    <property type="molecule type" value="Genomic_DNA"/>
</dbReference>
<keyword evidence="3" id="KW-1185">Reference proteome</keyword>
<dbReference type="RefSeq" id="YP_009149217.1">
    <property type="nucleotide sequence ID" value="NC_027352.1"/>
</dbReference>
<evidence type="ECO:0000256" key="1">
    <source>
        <dbReference type="SAM" id="Coils"/>
    </source>
</evidence>
<evidence type="ECO:0008006" key="4">
    <source>
        <dbReference type="Google" id="ProtNLM"/>
    </source>
</evidence>
<dbReference type="SUPFAM" id="SSF69255">
    <property type="entry name" value="gp5 N-terminal domain-like"/>
    <property type="match status" value="1"/>
</dbReference>
<dbReference type="GeneID" id="24723158"/>
<evidence type="ECO:0000313" key="3">
    <source>
        <dbReference type="Proteomes" id="UP000033000"/>
    </source>
</evidence>
<dbReference type="KEGG" id="vg:24723158"/>
<proteinExistence type="predicted"/>
<accession>A0A0E3DF63</accession>
<feature type="coiled-coil region" evidence="1">
    <location>
        <begin position="507"/>
        <end position="589"/>
    </location>
</feature>
<organism evidence="2 3">
    <name type="scientific">Bacillus phage JBP901</name>
    <dbReference type="NCBI Taxonomy" id="1498212"/>
    <lineage>
        <taxon>Viruses</taxon>
        <taxon>Duplodnaviria</taxon>
        <taxon>Heunggongvirae</taxon>
        <taxon>Uroviricota</taxon>
        <taxon>Caudoviricetes</taxon>
        <taxon>Herelleviridae</taxon>
        <taxon>Bastillevirinae</taxon>
        <taxon>Caeruleovirus</taxon>
        <taxon>Caeruleovirus JBP901</taxon>
    </lineage>
</organism>
<dbReference type="OrthoDB" id="1160at10239"/>
<dbReference type="Proteomes" id="UP000033000">
    <property type="component" value="Segment"/>
</dbReference>